<evidence type="ECO:0000313" key="2">
    <source>
        <dbReference type="Proteomes" id="UP001472677"/>
    </source>
</evidence>
<sequence length="212" mass="24598">MCFYSYSNRGEFRFQEIMQMNLKRGDSEANCAGVKDTPSSTMLTCCGLLLFFLWRRSGAVYHMNRDLWLDKILQGLVYIHQETFSHPIYWCTFDGHADEHEKKHQAVKCSHAVVCYHSFNHGGTVYLVLQHMDRGSLADVVRQVNTIAEPYLAAISKQIGKVVSVVMKFGRQFFKILHQINCRSETINLDRVLVHLALFGMSCFEIFKVWRF</sequence>
<name>A0ABR1ZP75_9ROSI</name>
<dbReference type="Gene3D" id="1.10.510.10">
    <property type="entry name" value="Transferase(Phosphotransferase) domain 1"/>
    <property type="match status" value="1"/>
</dbReference>
<accession>A0ABR1ZP75</accession>
<evidence type="ECO:0008006" key="3">
    <source>
        <dbReference type="Google" id="ProtNLM"/>
    </source>
</evidence>
<gene>
    <name evidence="1" type="ORF">V6N12_067424</name>
</gene>
<keyword evidence="2" id="KW-1185">Reference proteome</keyword>
<dbReference type="EMBL" id="JBBPBM010001713">
    <property type="protein sequence ID" value="KAK8482479.1"/>
    <property type="molecule type" value="Genomic_DNA"/>
</dbReference>
<reference evidence="1 2" key="1">
    <citation type="journal article" date="2024" name="G3 (Bethesda)">
        <title>Genome assembly of Hibiscus sabdariffa L. provides insights into metabolisms of medicinal natural products.</title>
        <authorList>
            <person name="Kim T."/>
        </authorList>
    </citation>
    <scope>NUCLEOTIDE SEQUENCE [LARGE SCALE GENOMIC DNA]</scope>
    <source>
        <strain evidence="1">TK-2024</strain>
        <tissue evidence="1">Old leaves</tissue>
    </source>
</reference>
<dbReference type="InterPro" id="IPR011009">
    <property type="entry name" value="Kinase-like_dom_sf"/>
</dbReference>
<proteinExistence type="predicted"/>
<dbReference type="SUPFAM" id="SSF56112">
    <property type="entry name" value="Protein kinase-like (PK-like)"/>
    <property type="match status" value="1"/>
</dbReference>
<dbReference type="Proteomes" id="UP001472677">
    <property type="component" value="Unassembled WGS sequence"/>
</dbReference>
<organism evidence="1 2">
    <name type="scientific">Hibiscus sabdariffa</name>
    <name type="common">roselle</name>
    <dbReference type="NCBI Taxonomy" id="183260"/>
    <lineage>
        <taxon>Eukaryota</taxon>
        <taxon>Viridiplantae</taxon>
        <taxon>Streptophyta</taxon>
        <taxon>Embryophyta</taxon>
        <taxon>Tracheophyta</taxon>
        <taxon>Spermatophyta</taxon>
        <taxon>Magnoliopsida</taxon>
        <taxon>eudicotyledons</taxon>
        <taxon>Gunneridae</taxon>
        <taxon>Pentapetalae</taxon>
        <taxon>rosids</taxon>
        <taxon>malvids</taxon>
        <taxon>Malvales</taxon>
        <taxon>Malvaceae</taxon>
        <taxon>Malvoideae</taxon>
        <taxon>Hibiscus</taxon>
    </lineage>
</organism>
<protein>
    <recommendedName>
        <fullName evidence="3">Protein kinase domain-containing protein</fullName>
    </recommendedName>
</protein>
<comment type="caution">
    <text evidence="1">The sequence shown here is derived from an EMBL/GenBank/DDBJ whole genome shotgun (WGS) entry which is preliminary data.</text>
</comment>
<evidence type="ECO:0000313" key="1">
    <source>
        <dbReference type="EMBL" id="KAK8482479.1"/>
    </source>
</evidence>